<accession>A0A8C8MGK4</accession>
<feature type="compositionally biased region" description="Polar residues" evidence="1">
    <location>
        <begin position="556"/>
        <end position="566"/>
    </location>
</feature>
<feature type="compositionally biased region" description="Low complexity" evidence="1">
    <location>
        <begin position="257"/>
        <end position="272"/>
    </location>
</feature>
<feature type="compositionally biased region" description="Basic and acidic residues" evidence="1">
    <location>
        <begin position="439"/>
        <end position="451"/>
    </location>
</feature>
<name>A0A8C8MGK4_ONCTS</name>
<dbReference type="AlphaFoldDB" id="A0A8C8MGK4"/>
<feature type="compositionally biased region" description="Low complexity" evidence="1">
    <location>
        <begin position="293"/>
        <end position="306"/>
    </location>
</feature>
<dbReference type="Ensembl" id="ENSOTST00005095528.2">
    <property type="protein sequence ID" value="ENSOTSP00005088006.1"/>
    <property type="gene ID" value="ENSOTSG00005041466.2"/>
</dbReference>
<feature type="compositionally biased region" description="Low complexity" evidence="1">
    <location>
        <begin position="514"/>
        <end position="528"/>
    </location>
</feature>
<reference evidence="2" key="2">
    <citation type="submission" date="2025-09" db="UniProtKB">
        <authorList>
            <consortium name="Ensembl"/>
        </authorList>
    </citation>
    <scope>IDENTIFICATION</scope>
</reference>
<feature type="compositionally biased region" description="Low complexity" evidence="1">
    <location>
        <begin position="372"/>
        <end position="398"/>
    </location>
</feature>
<evidence type="ECO:0000256" key="1">
    <source>
        <dbReference type="SAM" id="MobiDB-lite"/>
    </source>
</evidence>
<feature type="compositionally biased region" description="Basic and acidic residues" evidence="1">
    <location>
        <begin position="532"/>
        <end position="548"/>
    </location>
</feature>
<feature type="region of interest" description="Disordered" evidence="1">
    <location>
        <begin position="203"/>
        <end position="566"/>
    </location>
</feature>
<keyword evidence="3" id="KW-1185">Reference proteome</keyword>
<feature type="compositionally biased region" description="Low complexity" evidence="1">
    <location>
        <begin position="50"/>
        <end position="74"/>
    </location>
</feature>
<feature type="compositionally biased region" description="Gly residues" evidence="1">
    <location>
        <begin position="472"/>
        <end position="481"/>
    </location>
</feature>
<protein>
    <submittedName>
        <fullName evidence="2">Uncharacterized protein</fullName>
    </submittedName>
</protein>
<proteinExistence type="predicted"/>
<sequence length="566" mass="59425">QYCDFDVNLINCAALVCIYADKNICPLLAPPGSTSSSLCEHWISRLMGSRPPSQASSGSSRHTSLASLSESTELAGERSEDEGGFSTRPAMRSIQRQTFSLRSNMANPLAVSENSSKPSWSLSAKLHLHSNSPSHFSLESHSSSPTLERIGEAADDKVSTSCFSRSTKPEVKVGGKTPLLVVEGNAGAKRFLDLAGGNNNVATIVEPGNPGRRTVTKEPKQRGVGGGEGAGARRSLAKTVETEKSPKKRPSTPSPTPSHTSSATHVSSPSRTQAKSMAAIASALKEKSEDAVTKTSKTSSAKTVTPSKKEPLQTPETLHPETAKQMKGGSPGSHSCSAHTPRKTSPRGTAERSSASVRTRAAERSASRETSRSTSVSERGLNNGGSSSTASSVSRGVGCLVAPPWPACDRPVWPWHPRGSQRNSKTEEKGVNFCKSALRQKETRKSTDRGKPTTTAQAGTGEAKGSLEEGAGRGTGEGAGDGAAKRAQQGNPEAQTNTPTAKDKESSKTSTPAKHSILSSAKSKSSGSEMGVEERASANGKKPTEKKLLPSRKIPINSTRTPQKPK</sequence>
<organism evidence="2 3">
    <name type="scientific">Oncorhynchus tshawytscha</name>
    <name type="common">Chinook salmon</name>
    <name type="synonym">Salmo tshawytscha</name>
    <dbReference type="NCBI Taxonomy" id="74940"/>
    <lineage>
        <taxon>Eukaryota</taxon>
        <taxon>Metazoa</taxon>
        <taxon>Chordata</taxon>
        <taxon>Craniata</taxon>
        <taxon>Vertebrata</taxon>
        <taxon>Euteleostomi</taxon>
        <taxon>Actinopterygii</taxon>
        <taxon>Neopterygii</taxon>
        <taxon>Teleostei</taxon>
        <taxon>Protacanthopterygii</taxon>
        <taxon>Salmoniformes</taxon>
        <taxon>Salmonidae</taxon>
        <taxon>Salmoninae</taxon>
        <taxon>Oncorhynchus</taxon>
    </lineage>
</organism>
<feature type="compositionally biased region" description="Polar residues" evidence="1">
    <location>
        <begin position="488"/>
        <end position="500"/>
    </location>
</feature>
<dbReference type="GeneTree" id="ENSGT00940000156355"/>
<evidence type="ECO:0000313" key="3">
    <source>
        <dbReference type="Proteomes" id="UP000694402"/>
    </source>
</evidence>
<reference evidence="2" key="1">
    <citation type="submission" date="2025-08" db="UniProtKB">
        <authorList>
            <consortium name="Ensembl"/>
        </authorList>
    </citation>
    <scope>IDENTIFICATION</scope>
</reference>
<feature type="compositionally biased region" description="Basic and acidic residues" evidence="1">
    <location>
        <begin position="360"/>
        <end position="371"/>
    </location>
</feature>
<dbReference type="Proteomes" id="UP000694402">
    <property type="component" value="Unassembled WGS sequence"/>
</dbReference>
<evidence type="ECO:0000313" key="2">
    <source>
        <dbReference type="Ensembl" id="ENSOTSP00005088006.1"/>
    </source>
</evidence>
<feature type="region of interest" description="Disordered" evidence="1">
    <location>
        <begin position="50"/>
        <end position="90"/>
    </location>
</feature>